<dbReference type="Proteomes" id="UP000887565">
    <property type="component" value="Unplaced"/>
</dbReference>
<keyword evidence="1" id="KW-0472">Membrane</keyword>
<keyword evidence="2" id="KW-1185">Reference proteome</keyword>
<proteinExistence type="predicted"/>
<protein>
    <submittedName>
        <fullName evidence="3">Uncharacterized protein</fullName>
    </submittedName>
</protein>
<dbReference type="WBParaSite" id="nRc.2.0.1.t17243-RA">
    <property type="protein sequence ID" value="nRc.2.0.1.t17243-RA"/>
    <property type="gene ID" value="nRc.2.0.1.g17243"/>
</dbReference>
<accession>A0A915ISR6</accession>
<evidence type="ECO:0000256" key="1">
    <source>
        <dbReference type="SAM" id="Phobius"/>
    </source>
</evidence>
<keyword evidence="1" id="KW-0812">Transmembrane</keyword>
<evidence type="ECO:0000313" key="2">
    <source>
        <dbReference type="Proteomes" id="UP000887565"/>
    </source>
</evidence>
<name>A0A915ISR6_ROMCU</name>
<sequence>MVIDGIVIVDVTEATNVLVVCMVTVGVVVVMEAAEMCVSIAKGSSAEAVVGIDVVVEGADMFIISVSIGAARITAATTIVVIRRFFSTSKRCWQCSRLIKSSVARVK</sequence>
<feature type="transmembrane region" description="Helical" evidence="1">
    <location>
        <begin position="17"/>
        <end position="41"/>
    </location>
</feature>
<evidence type="ECO:0000313" key="3">
    <source>
        <dbReference type="WBParaSite" id="nRc.2.0.1.t17243-RA"/>
    </source>
</evidence>
<feature type="transmembrane region" description="Helical" evidence="1">
    <location>
        <begin position="61"/>
        <end position="82"/>
    </location>
</feature>
<organism evidence="2 3">
    <name type="scientific">Romanomermis culicivorax</name>
    <name type="common">Nematode worm</name>
    <dbReference type="NCBI Taxonomy" id="13658"/>
    <lineage>
        <taxon>Eukaryota</taxon>
        <taxon>Metazoa</taxon>
        <taxon>Ecdysozoa</taxon>
        <taxon>Nematoda</taxon>
        <taxon>Enoplea</taxon>
        <taxon>Dorylaimia</taxon>
        <taxon>Mermithida</taxon>
        <taxon>Mermithoidea</taxon>
        <taxon>Mermithidae</taxon>
        <taxon>Romanomermis</taxon>
    </lineage>
</organism>
<dbReference type="AlphaFoldDB" id="A0A915ISR6"/>
<keyword evidence="1" id="KW-1133">Transmembrane helix</keyword>
<reference evidence="3" key="1">
    <citation type="submission" date="2022-11" db="UniProtKB">
        <authorList>
            <consortium name="WormBaseParasite"/>
        </authorList>
    </citation>
    <scope>IDENTIFICATION</scope>
</reference>